<evidence type="ECO:0000313" key="9">
    <source>
        <dbReference type="EMBL" id="KAK3389524.1"/>
    </source>
</evidence>
<feature type="transmembrane region" description="Helical" evidence="7">
    <location>
        <begin position="104"/>
        <end position="124"/>
    </location>
</feature>
<keyword evidence="4 7" id="KW-0472">Membrane</keyword>
<name>A0AAE0NXT1_9PEZI</name>
<reference evidence="9" key="2">
    <citation type="submission" date="2023-06" db="EMBL/GenBank/DDBJ databases">
        <authorList>
            <consortium name="Lawrence Berkeley National Laboratory"/>
            <person name="Haridas S."/>
            <person name="Hensen N."/>
            <person name="Bonometti L."/>
            <person name="Westerberg I."/>
            <person name="Brannstrom I.O."/>
            <person name="Guillou S."/>
            <person name="Cros-Aarteil S."/>
            <person name="Calhoun S."/>
            <person name="Kuo A."/>
            <person name="Mondo S."/>
            <person name="Pangilinan J."/>
            <person name="Riley R."/>
            <person name="LaButti K."/>
            <person name="Andreopoulos B."/>
            <person name="Lipzen A."/>
            <person name="Chen C."/>
            <person name="Yanf M."/>
            <person name="Daum C."/>
            <person name="Ng V."/>
            <person name="Clum A."/>
            <person name="Steindorff A."/>
            <person name="Ohm R."/>
            <person name="Martin F."/>
            <person name="Silar P."/>
            <person name="Natvig D."/>
            <person name="Lalanne C."/>
            <person name="Gautier V."/>
            <person name="Ament-velasquez S.L."/>
            <person name="Kruys A."/>
            <person name="Hutchinson M.I."/>
            <person name="Powell A.J."/>
            <person name="Barry K."/>
            <person name="Miller A.N."/>
            <person name="Grigoriev I.V."/>
            <person name="Debuchy R."/>
            <person name="Gladieux P."/>
            <person name="Thoren M.H."/>
            <person name="Johannesson H."/>
        </authorList>
    </citation>
    <scope>NUCLEOTIDE SEQUENCE</scope>
    <source>
        <strain evidence="9">CBS 232.78</strain>
    </source>
</reference>
<comment type="similarity">
    <text evidence="5">Belongs to the SAT4 family.</text>
</comment>
<gene>
    <name evidence="9" type="ORF">B0H63DRAFT_389341</name>
</gene>
<evidence type="ECO:0000256" key="3">
    <source>
        <dbReference type="ARBA" id="ARBA00022989"/>
    </source>
</evidence>
<evidence type="ECO:0000256" key="7">
    <source>
        <dbReference type="SAM" id="Phobius"/>
    </source>
</evidence>
<feature type="domain" description="Rhodopsin" evidence="8">
    <location>
        <begin position="33"/>
        <end position="276"/>
    </location>
</feature>
<comment type="caution">
    <text evidence="9">The sequence shown here is derived from an EMBL/GenBank/DDBJ whole genome shotgun (WGS) entry which is preliminary data.</text>
</comment>
<evidence type="ECO:0000256" key="2">
    <source>
        <dbReference type="ARBA" id="ARBA00022692"/>
    </source>
</evidence>
<keyword evidence="10" id="KW-1185">Reference proteome</keyword>
<dbReference type="PANTHER" id="PTHR33048">
    <property type="entry name" value="PTH11-LIKE INTEGRAL MEMBRANE PROTEIN (AFU_ORTHOLOGUE AFUA_5G11245)"/>
    <property type="match status" value="1"/>
</dbReference>
<evidence type="ECO:0000256" key="6">
    <source>
        <dbReference type="SAM" id="MobiDB-lite"/>
    </source>
</evidence>
<dbReference type="InterPro" id="IPR049326">
    <property type="entry name" value="Rhodopsin_dom_fungi"/>
</dbReference>
<protein>
    <recommendedName>
        <fullName evidence="8">Rhodopsin domain-containing protein</fullName>
    </recommendedName>
</protein>
<keyword evidence="2 7" id="KW-0812">Transmembrane</keyword>
<feature type="transmembrane region" description="Helical" evidence="7">
    <location>
        <begin position="249"/>
        <end position="276"/>
    </location>
</feature>
<feature type="transmembrane region" description="Helical" evidence="7">
    <location>
        <begin position="49"/>
        <end position="68"/>
    </location>
</feature>
<accession>A0AAE0NXT1</accession>
<evidence type="ECO:0000313" key="10">
    <source>
        <dbReference type="Proteomes" id="UP001285441"/>
    </source>
</evidence>
<dbReference type="Proteomes" id="UP001285441">
    <property type="component" value="Unassembled WGS sequence"/>
</dbReference>
<dbReference type="GO" id="GO:0016020">
    <property type="term" value="C:membrane"/>
    <property type="evidence" value="ECO:0007669"/>
    <property type="project" value="UniProtKB-SubCell"/>
</dbReference>
<sequence>MAASIYEVGTLPYRSLLALVWTCFSVAFLFVGLRTVIRLKVTTRLTVEDYWIFMALAALLTLCILETIQLPSLYYVTGILSNAIPLSLELVTKTEEYLKYEFPIVIIFWTVLWSVKAAFLALYHKLFRELPIYRRVWYALVAFTFLGYVGCIITLCMSCRPTYNFFQFAKCGAERDVWAANLSVYYSTSIDVFTDLCVMAMPLKLIYNVKISAKQKAGLVCVFGLCFVMIAFSIIRAKQVLVPQQFVNLTLLMIWSTLAASISVIVGSLPALKLLITNRASTKRSRYGYGSNASASKREKQASKVRSNKSIELGSVENEKKPASDYCPEAGSSQEDILRSDGRSVIVKHDIVSSAVPYFSCSLPNHPQG</sequence>
<feature type="transmembrane region" description="Helical" evidence="7">
    <location>
        <begin position="217"/>
        <end position="237"/>
    </location>
</feature>
<organism evidence="9 10">
    <name type="scientific">Podospora didyma</name>
    <dbReference type="NCBI Taxonomy" id="330526"/>
    <lineage>
        <taxon>Eukaryota</taxon>
        <taxon>Fungi</taxon>
        <taxon>Dikarya</taxon>
        <taxon>Ascomycota</taxon>
        <taxon>Pezizomycotina</taxon>
        <taxon>Sordariomycetes</taxon>
        <taxon>Sordariomycetidae</taxon>
        <taxon>Sordariales</taxon>
        <taxon>Podosporaceae</taxon>
        <taxon>Podospora</taxon>
    </lineage>
</organism>
<dbReference type="InterPro" id="IPR052337">
    <property type="entry name" value="SAT4-like"/>
</dbReference>
<evidence type="ECO:0000256" key="4">
    <source>
        <dbReference type="ARBA" id="ARBA00023136"/>
    </source>
</evidence>
<proteinExistence type="inferred from homology"/>
<dbReference type="AlphaFoldDB" id="A0AAE0NXT1"/>
<dbReference type="PANTHER" id="PTHR33048:SF162">
    <property type="entry name" value="SATRATOXIN BIOSYNTHESIS SC1 CLUSTER PROTEIN 4"/>
    <property type="match status" value="1"/>
</dbReference>
<evidence type="ECO:0000256" key="5">
    <source>
        <dbReference type="ARBA" id="ARBA00038359"/>
    </source>
</evidence>
<feature type="region of interest" description="Disordered" evidence="6">
    <location>
        <begin position="285"/>
        <end position="335"/>
    </location>
</feature>
<feature type="transmembrane region" description="Helical" evidence="7">
    <location>
        <begin position="16"/>
        <end position="37"/>
    </location>
</feature>
<keyword evidence="3 7" id="KW-1133">Transmembrane helix</keyword>
<evidence type="ECO:0000256" key="1">
    <source>
        <dbReference type="ARBA" id="ARBA00004141"/>
    </source>
</evidence>
<dbReference type="Pfam" id="PF20684">
    <property type="entry name" value="Fung_rhodopsin"/>
    <property type="match status" value="1"/>
</dbReference>
<comment type="subcellular location">
    <subcellularLocation>
        <location evidence="1">Membrane</location>
        <topology evidence="1">Multi-pass membrane protein</topology>
    </subcellularLocation>
</comment>
<evidence type="ECO:0000259" key="8">
    <source>
        <dbReference type="Pfam" id="PF20684"/>
    </source>
</evidence>
<reference evidence="9" key="1">
    <citation type="journal article" date="2023" name="Mol. Phylogenet. Evol.">
        <title>Genome-scale phylogeny and comparative genomics of the fungal order Sordariales.</title>
        <authorList>
            <person name="Hensen N."/>
            <person name="Bonometti L."/>
            <person name="Westerberg I."/>
            <person name="Brannstrom I.O."/>
            <person name="Guillou S."/>
            <person name="Cros-Aarteil S."/>
            <person name="Calhoun S."/>
            <person name="Haridas S."/>
            <person name="Kuo A."/>
            <person name="Mondo S."/>
            <person name="Pangilinan J."/>
            <person name="Riley R."/>
            <person name="LaButti K."/>
            <person name="Andreopoulos B."/>
            <person name="Lipzen A."/>
            <person name="Chen C."/>
            <person name="Yan M."/>
            <person name="Daum C."/>
            <person name="Ng V."/>
            <person name="Clum A."/>
            <person name="Steindorff A."/>
            <person name="Ohm R.A."/>
            <person name="Martin F."/>
            <person name="Silar P."/>
            <person name="Natvig D.O."/>
            <person name="Lalanne C."/>
            <person name="Gautier V."/>
            <person name="Ament-Velasquez S.L."/>
            <person name="Kruys A."/>
            <person name="Hutchinson M.I."/>
            <person name="Powell A.J."/>
            <person name="Barry K."/>
            <person name="Miller A.N."/>
            <person name="Grigoriev I.V."/>
            <person name="Debuchy R."/>
            <person name="Gladieux P."/>
            <person name="Hiltunen Thoren M."/>
            <person name="Johannesson H."/>
        </authorList>
    </citation>
    <scope>NUCLEOTIDE SEQUENCE</scope>
    <source>
        <strain evidence="9">CBS 232.78</strain>
    </source>
</reference>
<dbReference type="EMBL" id="JAULSW010000002">
    <property type="protein sequence ID" value="KAK3389524.1"/>
    <property type="molecule type" value="Genomic_DNA"/>
</dbReference>
<feature type="transmembrane region" description="Helical" evidence="7">
    <location>
        <begin position="136"/>
        <end position="157"/>
    </location>
</feature>